<dbReference type="EMBL" id="PYJH01000006">
    <property type="protein sequence ID" value="PUE95606.1"/>
    <property type="molecule type" value="Genomic_DNA"/>
</dbReference>
<accession>A0AA44Z382</accession>
<gene>
    <name evidence="1" type="ORF">C7T86_05145</name>
</gene>
<reference evidence="1 2" key="1">
    <citation type="submission" date="2018-03" db="EMBL/GenBank/DDBJ databases">
        <title>Sequencing of reference strains of Xanthomonas.</title>
        <authorList>
            <person name="Studholme D.J."/>
            <person name="Vicente J."/>
            <person name="Sarris P."/>
        </authorList>
    </citation>
    <scope>NUCLEOTIDE SEQUENCE [LARGE SCALE GENOMIC DNA]</scope>
    <source>
        <strain evidence="1 2">WHRI 5232</strain>
    </source>
</reference>
<evidence type="ECO:0000313" key="1">
    <source>
        <dbReference type="EMBL" id="PUE95606.1"/>
    </source>
</evidence>
<comment type="caution">
    <text evidence="1">The sequence shown here is derived from an EMBL/GenBank/DDBJ whole genome shotgun (WGS) entry which is preliminary data.</text>
</comment>
<dbReference type="Proteomes" id="UP000251513">
    <property type="component" value="Unassembled WGS sequence"/>
</dbReference>
<organism evidence="1 2">
    <name type="scientific">Xanthomonas campestris pv. malvacearum</name>
    <dbReference type="NCBI Taxonomy" id="86040"/>
    <lineage>
        <taxon>Bacteria</taxon>
        <taxon>Pseudomonadati</taxon>
        <taxon>Pseudomonadota</taxon>
        <taxon>Gammaproteobacteria</taxon>
        <taxon>Lysobacterales</taxon>
        <taxon>Lysobacteraceae</taxon>
        <taxon>Xanthomonas</taxon>
    </lineage>
</organism>
<evidence type="ECO:0000313" key="2">
    <source>
        <dbReference type="Proteomes" id="UP000251513"/>
    </source>
</evidence>
<protein>
    <submittedName>
        <fullName evidence="1">Uncharacterized protein</fullName>
    </submittedName>
</protein>
<proteinExistence type="predicted"/>
<dbReference type="AlphaFoldDB" id="A0AA44Z382"/>
<name>A0AA44Z382_XANCM</name>
<sequence length="63" mass="6982">MAGTLTRSALALGRAMVVCDRAQAQMDAGMQRSVFARNTIADRQRRTVPTKLRKRASGLRRHA</sequence>